<reference evidence="4 5" key="1">
    <citation type="submission" date="2015-10" db="EMBL/GenBank/DDBJ databases">
        <title>Draft genome sequence of Streptomyces caeruleatus NRRL B-24802, type strain for the species Streptomyces caeruleatus.</title>
        <authorList>
            <person name="Ruckert C."/>
            <person name="Winkler A."/>
            <person name="Kalinowski J."/>
            <person name="Kampfer P."/>
            <person name="Glaeser S."/>
        </authorList>
    </citation>
    <scope>NUCLEOTIDE SEQUENCE [LARGE SCALE GENOMIC DNA]</scope>
    <source>
        <strain evidence="4 5">NRRL B-24802</strain>
    </source>
</reference>
<dbReference type="InterPro" id="IPR036046">
    <property type="entry name" value="Acylphosphatase-like_dom_sf"/>
</dbReference>
<dbReference type="GO" id="GO:0008270">
    <property type="term" value="F:zinc ion binding"/>
    <property type="evidence" value="ECO:0007669"/>
    <property type="project" value="InterPro"/>
</dbReference>
<accession>A0A117RS37</accession>
<dbReference type="InterPro" id="IPR011125">
    <property type="entry name" value="Znf_HypF"/>
</dbReference>
<keyword evidence="1" id="KW-0378">Hydrolase</keyword>
<proteinExistence type="predicted"/>
<dbReference type="InterPro" id="IPR051060">
    <property type="entry name" value="Carbamoyltrans_HypF-like"/>
</dbReference>
<evidence type="ECO:0000256" key="1">
    <source>
        <dbReference type="PROSITE-ProRule" id="PRU00520"/>
    </source>
</evidence>
<dbReference type="Proteomes" id="UP000053429">
    <property type="component" value="Unassembled WGS sequence"/>
</dbReference>
<dbReference type="PANTHER" id="PTHR42959:SF1">
    <property type="entry name" value="CARBAMOYLTRANSFERASE HYPF"/>
    <property type="match status" value="1"/>
</dbReference>
<feature type="active site" evidence="1">
    <location>
        <position position="44"/>
    </location>
</feature>
<organism evidence="4 5">
    <name type="scientific">Streptomyces caeruleatus</name>
    <dbReference type="NCBI Taxonomy" id="661399"/>
    <lineage>
        <taxon>Bacteria</taxon>
        <taxon>Bacillati</taxon>
        <taxon>Actinomycetota</taxon>
        <taxon>Actinomycetes</taxon>
        <taxon>Kitasatosporales</taxon>
        <taxon>Streptomycetaceae</taxon>
        <taxon>Streptomyces</taxon>
    </lineage>
</organism>
<dbReference type="AlphaFoldDB" id="A0A117RS37"/>
<dbReference type="GO" id="GO:0051604">
    <property type="term" value="P:protein maturation"/>
    <property type="evidence" value="ECO:0007669"/>
    <property type="project" value="TreeGrafter"/>
</dbReference>
<dbReference type="EMBL" id="LMWY01000002">
    <property type="protein sequence ID" value="KUO06229.1"/>
    <property type="molecule type" value="Genomic_DNA"/>
</dbReference>
<feature type="active site" evidence="1">
    <location>
        <position position="26"/>
    </location>
</feature>
<dbReference type="GO" id="GO:0003998">
    <property type="term" value="F:acylphosphatase activity"/>
    <property type="evidence" value="ECO:0007669"/>
    <property type="project" value="UniProtKB-EC"/>
</dbReference>
<dbReference type="GO" id="GO:0016743">
    <property type="term" value="F:carboxyl- or carbamoyltransferase activity"/>
    <property type="evidence" value="ECO:0007669"/>
    <property type="project" value="TreeGrafter"/>
</dbReference>
<feature type="region of interest" description="Disordered" evidence="2">
    <location>
        <begin position="138"/>
        <end position="170"/>
    </location>
</feature>
<evidence type="ECO:0000256" key="2">
    <source>
        <dbReference type="SAM" id="MobiDB-lite"/>
    </source>
</evidence>
<feature type="domain" description="Acylphosphatase-like" evidence="3">
    <location>
        <begin position="11"/>
        <end position="98"/>
    </location>
</feature>
<comment type="caution">
    <text evidence="4">The sequence shown here is derived from an EMBL/GenBank/DDBJ whole genome shotgun (WGS) entry which is preliminary data.</text>
</comment>
<dbReference type="STRING" id="661399.AQJ67_01850"/>
<gene>
    <name evidence="4" type="ORF">AQJ67_01850</name>
</gene>
<dbReference type="EC" id="3.6.1.7" evidence="1"/>
<dbReference type="SUPFAM" id="SSF54975">
    <property type="entry name" value="Acylphosphatase/BLUF domain-like"/>
    <property type="match status" value="1"/>
</dbReference>
<name>A0A117RS37_9ACTN</name>
<dbReference type="Gene3D" id="3.30.70.100">
    <property type="match status" value="1"/>
</dbReference>
<evidence type="ECO:0000259" key="3">
    <source>
        <dbReference type="PROSITE" id="PS51160"/>
    </source>
</evidence>
<evidence type="ECO:0000313" key="5">
    <source>
        <dbReference type="Proteomes" id="UP000053429"/>
    </source>
</evidence>
<comment type="catalytic activity">
    <reaction evidence="1">
        <text>an acyl phosphate + H2O = a carboxylate + phosphate + H(+)</text>
        <dbReference type="Rhea" id="RHEA:14965"/>
        <dbReference type="ChEBI" id="CHEBI:15377"/>
        <dbReference type="ChEBI" id="CHEBI:15378"/>
        <dbReference type="ChEBI" id="CHEBI:29067"/>
        <dbReference type="ChEBI" id="CHEBI:43474"/>
        <dbReference type="ChEBI" id="CHEBI:59918"/>
        <dbReference type="EC" id="3.6.1.7"/>
    </reaction>
</comment>
<evidence type="ECO:0000313" key="4">
    <source>
        <dbReference type="EMBL" id="KUO06229.1"/>
    </source>
</evidence>
<dbReference type="PANTHER" id="PTHR42959">
    <property type="entry name" value="CARBAMOYLTRANSFERASE"/>
    <property type="match status" value="1"/>
</dbReference>
<protein>
    <recommendedName>
        <fullName evidence="1">acylphosphatase</fullName>
        <ecNumber evidence="1">3.6.1.7</ecNumber>
    </recommendedName>
</protein>
<dbReference type="PROSITE" id="PS51160">
    <property type="entry name" value="ACYLPHOSPHATASE_3"/>
    <property type="match status" value="1"/>
</dbReference>
<dbReference type="Gene3D" id="3.90.870.30">
    <property type="match status" value="1"/>
</dbReference>
<keyword evidence="5" id="KW-1185">Reference proteome</keyword>
<dbReference type="InterPro" id="IPR001792">
    <property type="entry name" value="Acylphosphatase-like_dom"/>
</dbReference>
<sequence>MTWRPGGRPDRARLHIEGIAQGVGFRPFVYRTAAGLGLDGCVANVNGHVEGEASGPTRAIAFTARLRADAPALALVRRLQPTDGARRPPHDTGFHTRHMAICDTCLSELRDPRDHRCRYPFVNCTDCGPRAPIVKDLPPARTTGSVRPCAASRCAPRVPPSTPIPMTGASTRARRLPGLRAAPGLVAPTRRSRMRTRP</sequence>
<dbReference type="Pfam" id="PF00708">
    <property type="entry name" value="Acylphosphatase"/>
    <property type="match status" value="1"/>
</dbReference>
<dbReference type="Pfam" id="PF07503">
    <property type="entry name" value="zf-HYPF"/>
    <property type="match status" value="1"/>
</dbReference>